<feature type="chain" id="PRO_5032513713" evidence="1">
    <location>
        <begin position="19"/>
        <end position="60"/>
    </location>
</feature>
<sequence length="60" mass="6635">MVLRLLLQLVALGAFGAAQEEVRRLKFLTIYSFDGTKLNADASLPVPKSPSDRFPAPWFA</sequence>
<evidence type="ECO:0000313" key="3">
    <source>
        <dbReference type="Proteomes" id="UP000604046"/>
    </source>
</evidence>
<organism evidence="2 3">
    <name type="scientific">Symbiodinium natans</name>
    <dbReference type="NCBI Taxonomy" id="878477"/>
    <lineage>
        <taxon>Eukaryota</taxon>
        <taxon>Sar</taxon>
        <taxon>Alveolata</taxon>
        <taxon>Dinophyceae</taxon>
        <taxon>Suessiales</taxon>
        <taxon>Symbiodiniaceae</taxon>
        <taxon>Symbiodinium</taxon>
    </lineage>
</organism>
<gene>
    <name evidence="2" type="ORF">SNAT2548_LOCUS3914</name>
</gene>
<keyword evidence="3" id="KW-1185">Reference proteome</keyword>
<accession>A0A812IH55</accession>
<keyword evidence="1" id="KW-0732">Signal</keyword>
<dbReference type="Proteomes" id="UP000604046">
    <property type="component" value="Unassembled WGS sequence"/>
</dbReference>
<reference evidence="2" key="1">
    <citation type="submission" date="2021-02" db="EMBL/GenBank/DDBJ databases">
        <authorList>
            <person name="Dougan E. K."/>
            <person name="Rhodes N."/>
            <person name="Thang M."/>
            <person name="Chan C."/>
        </authorList>
    </citation>
    <scope>NUCLEOTIDE SEQUENCE</scope>
</reference>
<comment type="caution">
    <text evidence="2">The sequence shown here is derived from an EMBL/GenBank/DDBJ whole genome shotgun (WGS) entry which is preliminary data.</text>
</comment>
<name>A0A812IH55_9DINO</name>
<protein>
    <submittedName>
        <fullName evidence="2">Uncharacterized protein</fullName>
    </submittedName>
</protein>
<dbReference type="AlphaFoldDB" id="A0A812IH55"/>
<dbReference type="EMBL" id="CAJNDS010000239">
    <property type="protein sequence ID" value="CAE7032525.1"/>
    <property type="molecule type" value="Genomic_DNA"/>
</dbReference>
<proteinExistence type="predicted"/>
<evidence type="ECO:0000256" key="1">
    <source>
        <dbReference type="SAM" id="SignalP"/>
    </source>
</evidence>
<feature type="signal peptide" evidence="1">
    <location>
        <begin position="1"/>
        <end position="18"/>
    </location>
</feature>
<evidence type="ECO:0000313" key="2">
    <source>
        <dbReference type="EMBL" id="CAE7032525.1"/>
    </source>
</evidence>